<dbReference type="AlphaFoldDB" id="C5BN50"/>
<reference evidence="2 3" key="1">
    <citation type="journal article" date="2009" name="PLoS ONE">
        <title>The complete genome of Teredinibacter turnerae T7901: an intracellular endosymbiont of marine wood-boring bivalves (shipworms).</title>
        <authorList>
            <person name="Yang J.C."/>
            <person name="Madupu R."/>
            <person name="Durkin A.S."/>
            <person name="Ekborg N.A."/>
            <person name="Pedamallu C.S."/>
            <person name="Hostetler J.B."/>
            <person name="Radune D."/>
            <person name="Toms B.S."/>
            <person name="Henrissat B."/>
            <person name="Coutinho P.M."/>
            <person name="Schwarz S."/>
            <person name="Field L."/>
            <person name="Trindade-Silva A.E."/>
            <person name="Soares C.A.G."/>
            <person name="Elshahawi S."/>
            <person name="Hanora A."/>
            <person name="Schmidt E.W."/>
            <person name="Haygood M.G."/>
            <person name="Posfai J."/>
            <person name="Benner J."/>
            <person name="Madinger C."/>
            <person name="Nove J."/>
            <person name="Anton B."/>
            <person name="Chaudhary K."/>
            <person name="Foster J."/>
            <person name="Holman A."/>
            <person name="Kumar S."/>
            <person name="Lessard P.A."/>
            <person name="Luyten Y.A."/>
            <person name="Slatko B."/>
            <person name="Wood N."/>
            <person name="Wu B."/>
            <person name="Teplitski M."/>
            <person name="Mougous J.D."/>
            <person name="Ward N."/>
            <person name="Eisen J.A."/>
            <person name="Badger J.H."/>
            <person name="Distel D.L."/>
        </authorList>
    </citation>
    <scope>NUCLEOTIDE SEQUENCE [LARGE SCALE GENOMIC DNA]</scope>
    <source>
        <strain evidence="3">ATCC 39867 / T7901</strain>
    </source>
</reference>
<dbReference type="EMBL" id="CP001614">
    <property type="protein sequence ID" value="ACR14708.1"/>
    <property type="molecule type" value="Genomic_DNA"/>
</dbReference>
<dbReference type="STRING" id="377629.TERTU_0554"/>
<keyword evidence="1" id="KW-0472">Membrane</keyword>
<keyword evidence="3" id="KW-1185">Reference proteome</keyword>
<keyword evidence="1" id="KW-0812">Transmembrane</keyword>
<protein>
    <submittedName>
        <fullName evidence="2">Uncharacterized protein</fullName>
    </submittedName>
</protein>
<evidence type="ECO:0000256" key="1">
    <source>
        <dbReference type="SAM" id="Phobius"/>
    </source>
</evidence>
<name>C5BN50_TERTT</name>
<organism evidence="2 3">
    <name type="scientific">Teredinibacter turnerae (strain ATCC 39867 / T7901)</name>
    <dbReference type="NCBI Taxonomy" id="377629"/>
    <lineage>
        <taxon>Bacteria</taxon>
        <taxon>Pseudomonadati</taxon>
        <taxon>Pseudomonadota</taxon>
        <taxon>Gammaproteobacteria</taxon>
        <taxon>Cellvibrionales</taxon>
        <taxon>Cellvibrionaceae</taxon>
        <taxon>Teredinibacter</taxon>
    </lineage>
</organism>
<gene>
    <name evidence="2" type="ordered locus">TERTU_0554</name>
</gene>
<dbReference type="Proteomes" id="UP000009080">
    <property type="component" value="Chromosome"/>
</dbReference>
<accession>C5BN50</accession>
<evidence type="ECO:0000313" key="3">
    <source>
        <dbReference type="Proteomes" id="UP000009080"/>
    </source>
</evidence>
<proteinExistence type="predicted"/>
<evidence type="ECO:0000313" key="2">
    <source>
        <dbReference type="EMBL" id="ACR14708.1"/>
    </source>
</evidence>
<feature type="transmembrane region" description="Helical" evidence="1">
    <location>
        <begin position="29"/>
        <end position="46"/>
    </location>
</feature>
<keyword evidence="1" id="KW-1133">Transmembrane helix</keyword>
<sequence length="55" mass="5388">MLTAGAFALLTLGTLALLAAGNARFGSLLGMFGLLTAGGACFSARAKQSAVSAQK</sequence>
<dbReference type="HOGENOM" id="CLU_3030919_0_0_6"/>
<dbReference type="KEGG" id="ttu:TERTU_0554"/>